<dbReference type="EMBL" id="JANJZL010000001">
    <property type="protein sequence ID" value="MCR2043035.1"/>
    <property type="molecule type" value="Genomic_DNA"/>
</dbReference>
<keyword evidence="4" id="KW-1185">Reference proteome</keyword>
<evidence type="ECO:0000259" key="2">
    <source>
        <dbReference type="Pfam" id="PF07282"/>
    </source>
</evidence>
<dbReference type="AlphaFoldDB" id="A0A9X2S3R2"/>
<reference evidence="3" key="1">
    <citation type="submission" date="2022-07" db="EMBL/GenBank/DDBJ databases">
        <title>Enhanced cultured diversity of the mouse gut microbiota enables custom-made synthetic communities.</title>
        <authorList>
            <person name="Afrizal A."/>
        </authorList>
    </citation>
    <scope>NUCLEOTIDE SEQUENCE</scope>
    <source>
        <strain evidence="3">DSM 29482</strain>
    </source>
</reference>
<evidence type="ECO:0000313" key="3">
    <source>
        <dbReference type="EMBL" id="MCR2043035.1"/>
    </source>
</evidence>
<dbReference type="GO" id="GO:0003677">
    <property type="term" value="F:DNA binding"/>
    <property type="evidence" value="ECO:0007669"/>
    <property type="project" value="UniProtKB-KW"/>
</dbReference>
<organism evidence="3 4">
    <name type="scientific">Anaerosalibacter massiliensis</name>
    <dbReference type="NCBI Taxonomy" id="1347392"/>
    <lineage>
        <taxon>Bacteria</taxon>
        <taxon>Bacillati</taxon>
        <taxon>Bacillota</taxon>
        <taxon>Tissierellia</taxon>
        <taxon>Tissierellales</taxon>
        <taxon>Sporanaerobacteraceae</taxon>
        <taxon>Anaerosalibacter</taxon>
    </lineage>
</organism>
<sequence length="41" mass="5103">MYKLIRQLEYKSDWNDRTYHKVDRYFASSQICSNCGYKMEM</sequence>
<accession>A0A9X2S3R2</accession>
<protein>
    <submittedName>
        <fullName evidence="3">Transposase</fullName>
    </submittedName>
</protein>
<name>A0A9X2S3R2_9FIRM</name>
<dbReference type="OrthoDB" id="1551477at2"/>
<dbReference type="Pfam" id="PF07282">
    <property type="entry name" value="Cas12f1-like_TNB"/>
    <property type="match status" value="1"/>
</dbReference>
<keyword evidence="1" id="KW-0238">DNA-binding</keyword>
<comment type="caution">
    <text evidence="3">The sequence shown here is derived from an EMBL/GenBank/DDBJ whole genome shotgun (WGS) entry which is preliminary data.</text>
</comment>
<evidence type="ECO:0000313" key="4">
    <source>
        <dbReference type="Proteomes" id="UP001142078"/>
    </source>
</evidence>
<proteinExistence type="predicted"/>
<gene>
    <name evidence="3" type="ORF">NSA23_02770</name>
</gene>
<dbReference type="InterPro" id="IPR010095">
    <property type="entry name" value="Cas12f1-like_TNB"/>
</dbReference>
<feature type="domain" description="Cas12f1-like TNB" evidence="2">
    <location>
        <begin position="2"/>
        <end position="38"/>
    </location>
</feature>
<evidence type="ECO:0000256" key="1">
    <source>
        <dbReference type="ARBA" id="ARBA00023125"/>
    </source>
</evidence>
<dbReference type="Proteomes" id="UP001142078">
    <property type="component" value="Unassembled WGS sequence"/>
</dbReference>
<dbReference type="RefSeq" id="WP_147524983.1">
    <property type="nucleotide sequence ID" value="NZ_CABKTM010000043.1"/>
</dbReference>